<keyword evidence="1" id="KW-1133">Transmembrane helix</keyword>
<feature type="transmembrane region" description="Helical" evidence="1">
    <location>
        <begin position="225"/>
        <end position="244"/>
    </location>
</feature>
<sequence>MCFLIVSLDYHFQASTSFSESCQLLAQSLSITILDRASPKSPSTKKRNRIIASKSFRVIRNATGRMGDILMTSPRCEDPSQYQSTTRTVLETLLWVSVIAAYVPQYIGIKRAGTKGISPYYVLNHGLFSTTTLALRLSHSVSFPAFTCVASHQLWGWKGYSALLGFVEVIVQWLCSVILLVIYIRYRTVPEVTVPGPSEARARRMSDWLPEEAHAHKLTSTRMRFILGIYAAVTLPISLGFLLVGALPSSPEQSHRSTAYTVSWTIWITILCALDAFLVVFQFIKQMKTVGRVGTRGSLSITSIALQSVALVLMSVSQFYRTQRNFVLRKERPLTLGKFLALFFYVYGCVSVDVMYLVAGLGYLVLFQLCLLFDWNDLFSSRFGRIRLL</sequence>
<keyword evidence="1" id="KW-0472">Membrane</keyword>
<comment type="caution">
    <text evidence="2">The sequence shown here is derived from an EMBL/GenBank/DDBJ whole genome shotgun (WGS) entry which is preliminary data.</text>
</comment>
<accession>A0ABR2I3D6</accession>
<evidence type="ECO:0000313" key="2">
    <source>
        <dbReference type="EMBL" id="KAK8856898.1"/>
    </source>
</evidence>
<feature type="transmembrane region" description="Helical" evidence="1">
    <location>
        <begin position="340"/>
        <end position="373"/>
    </location>
</feature>
<evidence type="ECO:0000256" key="1">
    <source>
        <dbReference type="SAM" id="Phobius"/>
    </source>
</evidence>
<dbReference type="EMBL" id="JAPCWZ010000007">
    <property type="protein sequence ID" value="KAK8856898.1"/>
    <property type="molecule type" value="Genomic_DNA"/>
</dbReference>
<keyword evidence="1" id="KW-0812">Transmembrane</keyword>
<organism evidence="2 3">
    <name type="scientific">Apiospora arundinis</name>
    <dbReference type="NCBI Taxonomy" id="335852"/>
    <lineage>
        <taxon>Eukaryota</taxon>
        <taxon>Fungi</taxon>
        <taxon>Dikarya</taxon>
        <taxon>Ascomycota</taxon>
        <taxon>Pezizomycotina</taxon>
        <taxon>Sordariomycetes</taxon>
        <taxon>Xylariomycetidae</taxon>
        <taxon>Amphisphaeriales</taxon>
        <taxon>Apiosporaceae</taxon>
        <taxon>Apiospora</taxon>
    </lineage>
</organism>
<dbReference type="Proteomes" id="UP001390339">
    <property type="component" value="Unassembled WGS sequence"/>
</dbReference>
<name>A0ABR2I3D6_9PEZI</name>
<gene>
    <name evidence="2" type="ORF">PGQ11_012810</name>
</gene>
<protein>
    <submittedName>
        <fullName evidence="2">PQ loop repeat protein</fullName>
    </submittedName>
</protein>
<feature type="transmembrane region" description="Helical" evidence="1">
    <location>
        <begin position="296"/>
        <end position="320"/>
    </location>
</feature>
<reference evidence="2 3" key="1">
    <citation type="journal article" date="2024" name="IMA Fungus">
        <title>Apiospora arundinis, a panoply of carbohydrate-active enzymes and secondary metabolites.</title>
        <authorList>
            <person name="Sorensen T."/>
            <person name="Petersen C."/>
            <person name="Muurmann A.T."/>
            <person name="Christiansen J.V."/>
            <person name="Brundto M.L."/>
            <person name="Overgaard C.K."/>
            <person name="Boysen A.T."/>
            <person name="Wollenberg R.D."/>
            <person name="Larsen T.O."/>
            <person name="Sorensen J.L."/>
            <person name="Nielsen K.L."/>
            <person name="Sondergaard T.E."/>
        </authorList>
    </citation>
    <scope>NUCLEOTIDE SEQUENCE [LARGE SCALE GENOMIC DNA]</scope>
    <source>
        <strain evidence="2 3">AAU 773</strain>
    </source>
</reference>
<feature type="transmembrane region" description="Helical" evidence="1">
    <location>
        <begin position="264"/>
        <end position="284"/>
    </location>
</feature>
<feature type="transmembrane region" description="Helical" evidence="1">
    <location>
        <begin position="159"/>
        <end position="184"/>
    </location>
</feature>
<evidence type="ECO:0000313" key="3">
    <source>
        <dbReference type="Proteomes" id="UP001390339"/>
    </source>
</evidence>
<proteinExistence type="predicted"/>
<keyword evidence="3" id="KW-1185">Reference proteome</keyword>